<keyword evidence="2" id="KW-1185">Reference proteome</keyword>
<gene>
    <name evidence="1" type="ORF">PCON_09325</name>
</gene>
<dbReference type="AlphaFoldDB" id="U4L1J2"/>
<accession>U4L1J2</accession>
<name>U4L1J2_PYROM</name>
<organism evidence="1 2">
    <name type="scientific">Pyronema omphalodes (strain CBS 100304)</name>
    <name type="common">Pyronema confluens</name>
    <dbReference type="NCBI Taxonomy" id="1076935"/>
    <lineage>
        <taxon>Eukaryota</taxon>
        <taxon>Fungi</taxon>
        <taxon>Dikarya</taxon>
        <taxon>Ascomycota</taxon>
        <taxon>Pezizomycotina</taxon>
        <taxon>Pezizomycetes</taxon>
        <taxon>Pezizales</taxon>
        <taxon>Pyronemataceae</taxon>
        <taxon>Pyronema</taxon>
    </lineage>
</organism>
<proteinExistence type="predicted"/>
<protein>
    <submittedName>
        <fullName evidence="1">Uncharacterized protein</fullName>
    </submittedName>
</protein>
<evidence type="ECO:0000313" key="1">
    <source>
        <dbReference type="EMBL" id="CCX09732.1"/>
    </source>
</evidence>
<dbReference type="Proteomes" id="UP000018144">
    <property type="component" value="Unassembled WGS sequence"/>
</dbReference>
<reference evidence="1 2" key="1">
    <citation type="journal article" date="2013" name="PLoS Genet.">
        <title>The genome and development-dependent transcriptomes of Pyronema confluens: a window into fungal evolution.</title>
        <authorList>
            <person name="Traeger S."/>
            <person name="Altegoer F."/>
            <person name="Freitag M."/>
            <person name="Gabaldon T."/>
            <person name="Kempken F."/>
            <person name="Kumar A."/>
            <person name="Marcet-Houben M."/>
            <person name="Poggeler S."/>
            <person name="Stajich J.E."/>
            <person name="Nowrousian M."/>
        </authorList>
    </citation>
    <scope>NUCLEOTIDE SEQUENCE [LARGE SCALE GENOMIC DNA]</scope>
    <source>
        <strain evidence="2">CBS 100304</strain>
        <tissue evidence="1">Vegetative mycelium</tissue>
    </source>
</reference>
<dbReference type="EMBL" id="HF935494">
    <property type="protein sequence ID" value="CCX09732.1"/>
    <property type="molecule type" value="Genomic_DNA"/>
</dbReference>
<sequence>MAELDVLELLGHSTCQPLEFHLGSDLDLKALIRAPRAPKYAA</sequence>
<evidence type="ECO:0000313" key="2">
    <source>
        <dbReference type="Proteomes" id="UP000018144"/>
    </source>
</evidence>